<keyword evidence="1" id="KW-1185">Reference proteome</keyword>
<protein>
    <submittedName>
        <fullName evidence="2">Neuropeptide-like protein 30 isoform X2</fullName>
    </submittedName>
</protein>
<accession>A0A1S3K9J3</accession>
<name>A0A1S3K9J3_LINAN</name>
<evidence type="ECO:0000313" key="2">
    <source>
        <dbReference type="RefSeq" id="XP_013418926.1"/>
    </source>
</evidence>
<dbReference type="GeneID" id="106179743"/>
<gene>
    <name evidence="2" type="primary">LOC106179743</name>
</gene>
<dbReference type="Proteomes" id="UP000085678">
    <property type="component" value="Unplaced"/>
</dbReference>
<reference evidence="2" key="1">
    <citation type="submission" date="2025-08" db="UniProtKB">
        <authorList>
            <consortium name="RefSeq"/>
        </authorList>
    </citation>
    <scope>IDENTIFICATION</scope>
    <source>
        <tissue evidence="2">Gonads</tissue>
    </source>
</reference>
<proteinExistence type="predicted"/>
<sequence length="120" mass="13549">MNVMDTRVGIKRLTWSSFDRLRLQPSSKSHFNSRQTTVLSAKMMKLILLAALVAVTAANWWDSGSKRTHYGYQPDGYGNGYNSYMNYDHGYGYGGYGYKGAGYGKPQYGGKKGSYTPWQY</sequence>
<dbReference type="RefSeq" id="XP_013418926.1">
    <property type="nucleotide sequence ID" value="XM_013563472.2"/>
</dbReference>
<organism evidence="1 2">
    <name type="scientific">Lingula anatina</name>
    <name type="common">Brachiopod</name>
    <name type="synonym">Lingula unguis</name>
    <dbReference type="NCBI Taxonomy" id="7574"/>
    <lineage>
        <taxon>Eukaryota</taxon>
        <taxon>Metazoa</taxon>
        <taxon>Spiralia</taxon>
        <taxon>Lophotrochozoa</taxon>
        <taxon>Brachiopoda</taxon>
        <taxon>Linguliformea</taxon>
        <taxon>Lingulata</taxon>
        <taxon>Lingulida</taxon>
        <taxon>Linguloidea</taxon>
        <taxon>Lingulidae</taxon>
        <taxon>Lingula</taxon>
    </lineage>
</organism>
<evidence type="ECO:0000313" key="1">
    <source>
        <dbReference type="Proteomes" id="UP000085678"/>
    </source>
</evidence>
<dbReference type="AlphaFoldDB" id="A0A1S3K9J3"/>